<keyword evidence="3" id="KW-0805">Transcription regulation</keyword>
<dbReference type="RefSeq" id="WP_050012944.1">
    <property type="nucleotide sequence ID" value="NZ_FR989671.1"/>
</dbReference>
<dbReference type="PANTHER" id="PTHR48111:SF1">
    <property type="entry name" value="TWO-COMPONENT RESPONSE REGULATOR ORR33"/>
    <property type="match status" value="1"/>
</dbReference>
<dbReference type="InterPro" id="IPR016032">
    <property type="entry name" value="Sig_transdc_resp-reg_C-effctor"/>
</dbReference>
<keyword evidence="2" id="KW-0902">Two-component regulatory system</keyword>
<name>A0ABV2CFN3_9BURK</name>
<dbReference type="PANTHER" id="PTHR48111">
    <property type="entry name" value="REGULATOR OF RPOS"/>
    <property type="match status" value="1"/>
</dbReference>
<keyword evidence="9" id="KW-1185">Reference proteome</keyword>
<evidence type="ECO:0000256" key="1">
    <source>
        <dbReference type="ARBA" id="ARBA00022553"/>
    </source>
</evidence>
<dbReference type="InterPro" id="IPR036388">
    <property type="entry name" value="WH-like_DNA-bd_sf"/>
</dbReference>
<feature type="DNA-binding region" description="OmpR/PhoB-type" evidence="6">
    <location>
        <begin position="121"/>
        <end position="219"/>
    </location>
</feature>
<dbReference type="PROSITE" id="PS51755">
    <property type="entry name" value="OMPR_PHOB"/>
    <property type="match status" value="1"/>
</dbReference>
<evidence type="ECO:0000313" key="8">
    <source>
        <dbReference type="EMBL" id="MET1477904.1"/>
    </source>
</evidence>
<keyword evidence="5" id="KW-0804">Transcription</keyword>
<protein>
    <submittedName>
        <fullName evidence="8">Winged helix-turn-helix domain-containing protein</fullName>
    </submittedName>
</protein>
<evidence type="ECO:0000259" key="7">
    <source>
        <dbReference type="PROSITE" id="PS51755"/>
    </source>
</evidence>
<comment type="caution">
    <text evidence="8">The sequence shown here is derived from an EMBL/GenBank/DDBJ whole genome shotgun (WGS) entry which is preliminary data.</text>
</comment>
<feature type="domain" description="OmpR/PhoB-type" evidence="7">
    <location>
        <begin position="121"/>
        <end position="219"/>
    </location>
</feature>
<dbReference type="SUPFAM" id="SSF46894">
    <property type="entry name" value="C-terminal effector domain of the bipartite response regulators"/>
    <property type="match status" value="1"/>
</dbReference>
<evidence type="ECO:0000256" key="2">
    <source>
        <dbReference type="ARBA" id="ARBA00023012"/>
    </source>
</evidence>
<evidence type="ECO:0000313" key="9">
    <source>
        <dbReference type="Proteomes" id="UP001548587"/>
    </source>
</evidence>
<gene>
    <name evidence="8" type="ORF">ABXL37_27010</name>
</gene>
<evidence type="ECO:0000256" key="5">
    <source>
        <dbReference type="ARBA" id="ARBA00023163"/>
    </source>
</evidence>
<sequence>MRILLIAPPTPDASRLDKAFRESMHGVERVDEWRDGCFAATQDRFDAIVILATDGASVPTLLDGFPPLAASAGSATIAAIVAGTTSAERARMLNAGCDVCLAHPCSFVELHERLRALWRRTGVIAMRESIRLDTATRALDERGRRLALSAREFRVVECLLREAGRPVGRDAVLRYAWGDADIEPETVNALVVRLRRKLAAHAFSARIETVARFGFRFDAGRGAG</sequence>
<keyword evidence="4 6" id="KW-0238">DNA-binding</keyword>
<dbReference type="InterPro" id="IPR001867">
    <property type="entry name" value="OmpR/PhoB-type_DNA-bd"/>
</dbReference>
<keyword evidence="1" id="KW-0597">Phosphoprotein</keyword>
<dbReference type="Proteomes" id="UP001548587">
    <property type="component" value="Unassembled WGS sequence"/>
</dbReference>
<dbReference type="InterPro" id="IPR039420">
    <property type="entry name" value="WalR-like"/>
</dbReference>
<evidence type="ECO:0000256" key="4">
    <source>
        <dbReference type="ARBA" id="ARBA00023125"/>
    </source>
</evidence>
<evidence type="ECO:0000256" key="3">
    <source>
        <dbReference type="ARBA" id="ARBA00023015"/>
    </source>
</evidence>
<dbReference type="CDD" id="cd00383">
    <property type="entry name" value="trans_reg_C"/>
    <property type="match status" value="1"/>
</dbReference>
<accession>A0ABV2CFN3</accession>
<dbReference type="Pfam" id="PF00486">
    <property type="entry name" value="Trans_reg_C"/>
    <property type="match status" value="1"/>
</dbReference>
<organism evidence="8 9">
    <name type="scientific">Burkholderia sola</name>
    <dbReference type="NCBI Taxonomy" id="2843302"/>
    <lineage>
        <taxon>Bacteria</taxon>
        <taxon>Pseudomonadati</taxon>
        <taxon>Pseudomonadota</taxon>
        <taxon>Betaproteobacteria</taxon>
        <taxon>Burkholderiales</taxon>
        <taxon>Burkholderiaceae</taxon>
        <taxon>Burkholderia</taxon>
        <taxon>Burkholderia cepacia complex</taxon>
    </lineage>
</organism>
<dbReference type="SMART" id="SM00862">
    <property type="entry name" value="Trans_reg_C"/>
    <property type="match status" value="1"/>
</dbReference>
<dbReference type="EMBL" id="JBEWCH010000023">
    <property type="protein sequence ID" value="MET1477904.1"/>
    <property type="molecule type" value="Genomic_DNA"/>
</dbReference>
<evidence type="ECO:0000256" key="6">
    <source>
        <dbReference type="PROSITE-ProRule" id="PRU01091"/>
    </source>
</evidence>
<proteinExistence type="predicted"/>
<reference evidence="8 9" key="1">
    <citation type="submission" date="2024-06" db="EMBL/GenBank/DDBJ databases">
        <title>Burkholderia sola in Mexico.</title>
        <authorList>
            <person name="Estrada P."/>
        </authorList>
    </citation>
    <scope>NUCLEOTIDE SEQUENCE [LARGE SCALE GENOMIC DNA]</scope>
    <source>
        <strain evidence="8 9">CpTa8-5</strain>
    </source>
</reference>
<dbReference type="Gene3D" id="1.10.10.10">
    <property type="entry name" value="Winged helix-like DNA-binding domain superfamily/Winged helix DNA-binding domain"/>
    <property type="match status" value="1"/>
</dbReference>